<name>A0ABW7C9P1_9CYAN</name>
<dbReference type="NCBIfam" id="TIGR02595">
    <property type="entry name" value="PEP_CTERM"/>
    <property type="match status" value="1"/>
</dbReference>
<gene>
    <name evidence="4" type="ORF">VPK24_03275</name>
</gene>
<keyword evidence="1" id="KW-0732">Signal</keyword>
<sequence length="289" mass="31156">MRNHISSILIKATVTASVATLSVAAGSAQAFDINPRSTAPDYFQEVLPSMAPFVGKEARKLDPNEINFRTLDESLLQLKHDHDVKVYFLGETAGGYRNRLDFATTGTTVTAQTKIFGDTSCSPSQSKTLVNFSGFCQNPNAAVAGRSVQDSPLNVGDWVNLGKFKAGTIFDFSLVSNWINGGISGKDVRTGKTVPGQFRANAKDNPDGKQHAMSYFYEDLLVLAFEDLWGGGDQDFNDTVFVIDFGRKNNREIAGVATPEPTIMMGLGLVGLGLAGSAKRRSRKSDTAS</sequence>
<comment type="caution">
    <text evidence="4">The sequence shown here is derived from an EMBL/GenBank/DDBJ whole genome shotgun (WGS) entry which is preliminary data.</text>
</comment>
<dbReference type="Pfam" id="PF07589">
    <property type="entry name" value="PEP-CTERM"/>
    <property type="match status" value="1"/>
</dbReference>
<feature type="signal peptide" evidence="1">
    <location>
        <begin position="1"/>
        <end position="30"/>
    </location>
</feature>
<feature type="domain" description="Ice-binding protein C-terminal" evidence="2">
    <location>
        <begin position="257"/>
        <end position="281"/>
    </location>
</feature>
<dbReference type="InterPro" id="IPR013424">
    <property type="entry name" value="Ice-binding_C"/>
</dbReference>
<dbReference type="EMBL" id="JAZAQF010000016">
    <property type="protein sequence ID" value="MFG3816646.1"/>
    <property type="molecule type" value="Genomic_DNA"/>
</dbReference>
<feature type="chain" id="PRO_5047031444" evidence="1">
    <location>
        <begin position="31"/>
        <end position="289"/>
    </location>
</feature>
<feature type="domain" description="DUF4114" evidence="3">
    <location>
        <begin position="164"/>
        <end position="245"/>
    </location>
</feature>
<dbReference type="RefSeq" id="WP_393010684.1">
    <property type="nucleotide sequence ID" value="NZ_JAZAQF010000016.1"/>
</dbReference>
<protein>
    <submittedName>
        <fullName evidence="4">DUF4114 domain-containing protein</fullName>
    </submittedName>
</protein>
<organism evidence="4 5">
    <name type="scientific">Limnothrix redekei LRLZ20PSL1</name>
    <dbReference type="NCBI Taxonomy" id="3112953"/>
    <lineage>
        <taxon>Bacteria</taxon>
        <taxon>Bacillati</taxon>
        <taxon>Cyanobacteriota</taxon>
        <taxon>Cyanophyceae</taxon>
        <taxon>Pseudanabaenales</taxon>
        <taxon>Pseudanabaenaceae</taxon>
        <taxon>Limnothrix</taxon>
    </lineage>
</organism>
<evidence type="ECO:0000259" key="3">
    <source>
        <dbReference type="Pfam" id="PF13448"/>
    </source>
</evidence>
<dbReference type="InterPro" id="IPR025193">
    <property type="entry name" value="DUF4114"/>
</dbReference>
<evidence type="ECO:0000256" key="1">
    <source>
        <dbReference type="SAM" id="SignalP"/>
    </source>
</evidence>
<evidence type="ECO:0000259" key="2">
    <source>
        <dbReference type="Pfam" id="PF07589"/>
    </source>
</evidence>
<dbReference type="Pfam" id="PF13448">
    <property type="entry name" value="DUF4114"/>
    <property type="match status" value="1"/>
</dbReference>
<keyword evidence="5" id="KW-1185">Reference proteome</keyword>
<proteinExistence type="predicted"/>
<evidence type="ECO:0000313" key="5">
    <source>
        <dbReference type="Proteomes" id="UP001604335"/>
    </source>
</evidence>
<evidence type="ECO:0000313" key="4">
    <source>
        <dbReference type="EMBL" id="MFG3816646.1"/>
    </source>
</evidence>
<accession>A0ABW7C9P1</accession>
<dbReference type="Proteomes" id="UP001604335">
    <property type="component" value="Unassembled WGS sequence"/>
</dbReference>
<reference evidence="5" key="1">
    <citation type="journal article" date="2024" name="Algal Res.">
        <title>Biochemical, toxicological and genomic investigation of a high-biomass producing Limnothrix strain isolated from Italian shallow drinking water reservoir.</title>
        <authorList>
            <person name="Simonazzi M."/>
            <person name="Shishido T.K."/>
            <person name="Delbaje E."/>
            <person name="Wahlsten M."/>
            <person name="Fewer D.P."/>
            <person name="Sivonen K."/>
            <person name="Pezzolesi L."/>
            <person name="Pistocchi R."/>
        </authorList>
    </citation>
    <scope>NUCLEOTIDE SEQUENCE [LARGE SCALE GENOMIC DNA]</scope>
    <source>
        <strain evidence="5">LRLZ20PSL1</strain>
    </source>
</reference>